<feature type="binding site" evidence="8">
    <location>
        <position position="117"/>
    </location>
    <ligand>
        <name>S-adenosyl-L-methionine</name>
        <dbReference type="ChEBI" id="CHEBI:59789"/>
    </ligand>
</feature>
<feature type="compositionally biased region" description="Basic and acidic residues" evidence="9">
    <location>
        <begin position="782"/>
        <end position="799"/>
    </location>
</feature>
<dbReference type="AlphaFoldDB" id="A0A1A9UQC1"/>
<evidence type="ECO:0000259" key="12">
    <source>
        <dbReference type="Pfam" id="PF11861"/>
    </source>
</evidence>
<keyword evidence="6 8" id="KW-0949">S-adenosyl-L-methionine</keyword>
<feature type="region of interest" description="Disordered" evidence="9">
    <location>
        <begin position="442"/>
        <end position="525"/>
    </location>
</feature>
<dbReference type="GO" id="GO:0030687">
    <property type="term" value="C:preribosome, large subunit precursor"/>
    <property type="evidence" value="ECO:0007669"/>
    <property type="project" value="TreeGrafter"/>
</dbReference>
<dbReference type="Pfam" id="PF07780">
    <property type="entry name" value="Spb1_C"/>
    <property type="match status" value="1"/>
</dbReference>
<keyword evidence="5 8" id="KW-0808">Transferase</keyword>
<feature type="coiled-coil region" evidence="8">
    <location>
        <begin position="704"/>
        <end position="735"/>
    </location>
</feature>
<dbReference type="PANTHER" id="PTHR10920">
    <property type="entry name" value="RIBOSOMAL RNA METHYLTRANSFERASE"/>
    <property type="match status" value="1"/>
</dbReference>
<dbReference type="GO" id="GO:0016435">
    <property type="term" value="F:rRNA (guanine) methyltransferase activity"/>
    <property type="evidence" value="ECO:0007669"/>
    <property type="project" value="TreeGrafter"/>
</dbReference>
<sequence>MGKKTKVGKSRKDKFYQLAKETGFRSRAAFKLIQLNRKFSFLQQSQVCVDLCAAPGGWMQVAKQDMPVSSVVIGVDLYPIRPIAGCISIVEDITTDKCRQSLNKELKTWKADVVLHDGAPNVGRNWLHDAYQQITLTLMALKLCTEFLRGGGWFVTKVFRSKDYNALLWVLKQLFKKVHATKPSASRKESAEIFVVCQHYLAPDRIDPRLLDPKYVFEELNLEGNKKVSLLHPERQKRIKAEGYSEKDIALRNDITATEFMRAESGLAALLDIGSIRIDDERIATHPKTTAEILECCRDIKVLGRKDIKGLLAWWKAVKEDLFKINKEEDAALIEEEVTKEPLTQDEIENMEDAELQKQIVELAEDERKDMKRKRKKTLKTKAKLQEKMNLRMVIKGDDGPREEGEQEVFDLKTVRTQEELDEMLDVAPDFGVEKHVEIPKLPKYKAYRKDDKRLDDDANYENDDEPEISIDEESENDYEKEGLGLSDDDQSYKSDKKTKMNKKKLAQHPLIKSGDFRDKDTKRQHRVQLWYEKGNLQKIDSEDDEEYDLDRLANEYKNRGVNVLGEKGQNSNESDAVALGKKAKRKARHTAIKSSSGSSSDSEEEENVTIADGKNKEPKQKKIRLTEEELALGAMMIKGKKARRDLIDGAWNRYAFNDDNLPSWFRQDEELHMKKQLPVPKEMAEEYQRKVQELNVRPIKKVMEAKARKRRRVVKRLAKAKKQAEKIMENADATPQEKAKQLKKIYKKAQEKKKDVTYVVAKKHQAGKRAKRPPGIKGRYKIVDPRQKKDKRALDVKARRDKHKGRK</sequence>
<dbReference type="GO" id="GO:0008650">
    <property type="term" value="F:rRNA (uridine-2'-O-)-methyltransferase activity"/>
    <property type="evidence" value="ECO:0007669"/>
    <property type="project" value="TreeGrafter"/>
</dbReference>
<feature type="binding site" evidence="8">
    <location>
        <position position="56"/>
    </location>
    <ligand>
        <name>S-adenosyl-L-methionine</name>
        <dbReference type="ChEBI" id="CHEBI:59789"/>
    </ligand>
</feature>
<keyword evidence="14" id="KW-1185">Reference proteome</keyword>
<protein>
    <recommendedName>
        <fullName evidence="8">Putative rRNA methyltransferase</fullName>
        <ecNumber evidence="8">2.1.1.-</ecNumber>
    </recommendedName>
    <alternativeName>
        <fullName evidence="8">2'-O-ribose RNA methyltransferase SPB1 homolog</fullName>
    </alternativeName>
</protein>
<evidence type="ECO:0000256" key="8">
    <source>
        <dbReference type="HAMAP-Rule" id="MF_03163"/>
    </source>
</evidence>
<feature type="compositionally biased region" description="Basic and acidic residues" evidence="9">
    <location>
        <begin position="614"/>
        <end position="625"/>
    </location>
</feature>
<dbReference type="InterPro" id="IPR015507">
    <property type="entry name" value="rRNA-MeTfrase_E"/>
</dbReference>
<evidence type="ECO:0000256" key="5">
    <source>
        <dbReference type="ARBA" id="ARBA00022679"/>
    </source>
</evidence>
<organism evidence="13 14">
    <name type="scientific">Glossina austeni</name>
    <name type="common">Savannah tsetse fly</name>
    <dbReference type="NCBI Taxonomy" id="7395"/>
    <lineage>
        <taxon>Eukaryota</taxon>
        <taxon>Metazoa</taxon>
        <taxon>Ecdysozoa</taxon>
        <taxon>Arthropoda</taxon>
        <taxon>Hexapoda</taxon>
        <taxon>Insecta</taxon>
        <taxon>Pterygota</taxon>
        <taxon>Neoptera</taxon>
        <taxon>Endopterygota</taxon>
        <taxon>Diptera</taxon>
        <taxon>Brachycera</taxon>
        <taxon>Muscomorpha</taxon>
        <taxon>Hippoboscoidea</taxon>
        <taxon>Glossinidae</taxon>
        <taxon>Glossina</taxon>
    </lineage>
</organism>
<keyword evidence="7 8" id="KW-0539">Nucleus</keyword>
<feature type="compositionally biased region" description="Basic residues" evidence="9">
    <location>
        <begin position="763"/>
        <end position="781"/>
    </location>
</feature>
<dbReference type="VEuPathDB" id="VectorBase:GAUT011995"/>
<evidence type="ECO:0000259" key="10">
    <source>
        <dbReference type="Pfam" id="PF01728"/>
    </source>
</evidence>
<dbReference type="Proteomes" id="UP000078200">
    <property type="component" value="Unassembled WGS sequence"/>
</dbReference>
<evidence type="ECO:0000313" key="13">
    <source>
        <dbReference type="EnsemblMetazoa" id="GAUT011995-PA"/>
    </source>
</evidence>
<evidence type="ECO:0000256" key="1">
    <source>
        <dbReference type="ARBA" id="ARBA00004604"/>
    </source>
</evidence>
<feature type="compositionally biased region" description="Acidic residues" evidence="9">
    <location>
        <begin position="458"/>
        <end position="477"/>
    </location>
</feature>
<dbReference type="GO" id="GO:0000463">
    <property type="term" value="P:maturation of LSU-rRNA from tricistronic rRNA transcript (SSU-rRNA, 5.8S rRNA, LSU-rRNA)"/>
    <property type="evidence" value="ECO:0007669"/>
    <property type="project" value="TreeGrafter"/>
</dbReference>
<dbReference type="InterPro" id="IPR050082">
    <property type="entry name" value="RNA_methyltr_RlmE"/>
</dbReference>
<feature type="region of interest" description="Disordered" evidence="9">
    <location>
        <begin position="560"/>
        <end position="625"/>
    </location>
</feature>
<dbReference type="Pfam" id="PF11861">
    <property type="entry name" value="DUF3381"/>
    <property type="match status" value="1"/>
</dbReference>
<dbReference type="STRING" id="7395.A0A1A9UQC1"/>
<feature type="domain" description="Ribosomal RNA methyltransferase SPB1-like C-terminal" evidence="11">
    <location>
        <begin position="602"/>
        <end position="799"/>
    </location>
</feature>
<keyword evidence="2 8" id="KW-0690">Ribosome biogenesis</keyword>
<evidence type="ECO:0000256" key="7">
    <source>
        <dbReference type="ARBA" id="ARBA00023242"/>
    </source>
</evidence>
<dbReference type="EC" id="2.1.1.-" evidence="8"/>
<feature type="compositionally biased region" description="Basic residues" evidence="9">
    <location>
        <begin position="582"/>
        <end position="592"/>
    </location>
</feature>
<feature type="compositionally biased region" description="Basic and acidic residues" evidence="9">
    <location>
        <begin position="448"/>
        <end position="457"/>
    </location>
</feature>
<name>A0A1A9UQC1_GLOAU</name>
<keyword evidence="3 8" id="KW-0698">rRNA processing</keyword>
<dbReference type="InterPro" id="IPR002877">
    <property type="entry name" value="RNA_MeTrfase_FtsJ_dom"/>
</dbReference>
<dbReference type="GO" id="GO:0000466">
    <property type="term" value="P:maturation of 5.8S rRNA from tricistronic rRNA transcript (SSU-rRNA, 5.8S rRNA, LSU-rRNA)"/>
    <property type="evidence" value="ECO:0007669"/>
    <property type="project" value="TreeGrafter"/>
</dbReference>
<feature type="coiled-coil region" evidence="8">
    <location>
        <begin position="354"/>
        <end position="388"/>
    </location>
</feature>
<dbReference type="Gene3D" id="3.40.50.150">
    <property type="entry name" value="Vaccinia Virus protein VP39"/>
    <property type="match status" value="1"/>
</dbReference>
<dbReference type="SUPFAM" id="SSF53335">
    <property type="entry name" value="S-adenosyl-L-methionine-dependent methyltransferases"/>
    <property type="match status" value="1"/>
</dbReference>
<dbReference type="HAMAP" id="MF_03163">
    <property type="entry name" value="RNA_methyltr_E_SPB1"/>
    <property type="match status" value="1"/>
</dbReference>
<keyword evidence="4 8" id="KW-0489">Methyltransferase</keyword>
<feature type="active site" description="Proton acceptor" evidence="8">
    <location>
        <position position="157"/>
    </location>
</feature>
<dbReference type="GO" id="GO:0005730">
    <property type="term" value="C:nucleolus"/>
    <property type="evidence" value="ECO:0007669"/>
    <property type="project" value="UniProtKB-SubCell"/>
</dbReference>
<dbReference type="HAMAP" id="MF_01547">
    <property type="entry name" value="RNA_methyltr_E"/>
    <property type="match status" value="1"/>
</dbReference>
<dbReference type="PANTHER" id="PTHR10920:SF13">
    <property type="entry name" value="PRE-RRNA 2'-O-RIBOSE RNA METHYLTRANSFERASE FTSJ3"/>
    <property type="match status" value="1"/>
</dbReference>
<feature type="binding site" evidence="8">
    <location>
        <position position="76"/>
    </location>
    <ligand>
        <name>S-adenosyl-L-methionine</name>
        <dbReference type="ChEBI" id="CHEBI:59789"/>
    </ligand>
</feature>
<dbReference type="FunFam" id="3.40.50.150:FF:000004">
    <property type="entry name" value="AdoMet-dependent rRNA methyltransferase SPB1"/>
    <property type="match status" value="1"/>
</dbReference>
<feature type="domain" description="DUF3381" evidence="12">
    <location>
        <begin position="235"/>
        <end position="388"/>
    </location>
</feature>
<evidence type="ECO:0000313" key="14">
    <source>
        <dbReference type="Proteomes" id="UP000078200"/>
    </source>
</evidence>
<evidence type="ECO:0000256" key="4">
    <source>
        <dbReference type="ARBA" id="ARBA00022603"/>
    </source>
</evidence>
<comment type="function">
    <text evidence="8">Probable methyltransferase involved in the maturation of rRNA and in the biogenesis of ribosomal subunits.</text>
</comment>
<dbReference type="InterPro" id="IPR024576">
    <property type="entry name" value="rRNA_MeTfrase_Spb1_DUF3381"/>
</dbReference>
<dbReference type="Pfam" id="PF01728">
    <property type="entry name" value="FtsJ"/>
    <property type="match status" value="1"/>
</dbReference>
<comment type="similarity">
    <text evidence="8">Belongs to the class I-like SAM-binding methyltransferase superfamily. RNA methyltransferase RlmE family. SPB1 subfamily.</text>
</comment>
<reference evidence="13" key="1">
    <citation type="submission" date="2020-05" db="UniProtKB">
        <authorList>
            <consortium name="EnsemblMetazoa"/>
        </authorList>
    </citation>
    <scope>IDENTIFICATION</scope>
    <source>
        <strain evidence="13">TTRI</strain>
    </source>
</reference>
<dbReference type="InterPro" id="IPR029063">
    <property type="entry name" value="SAM-dependent_MTases_sf"/>
</dbReference>
<dbReference type="EnsemblMetazoa" id="GAUT011995-RA">
    <property type="protein sequence ID" value="GAUT011995-PA"/>
    <property type="gene ID" value="GAUT011995"/>
</dbReference>
<comment type="subcellular location">
    <subcellularLocation>
        <location evidence="1 8">Nucleus</location>
        <location evidence="1 8">Nucleolus</location>
    </subcellularLocation>
</comment>
<dbReference type="InterPro" id="IPR028589">
    <property type="entry name" value="SPB1-like"/>
</dbReference>
<evidence type="ECO:0000256" key="6">
    <source>
        <dbReference type="ARBA" id="ARBA00022691"/>
    </source>
</evidence>
<keyword evidence="8" id="KW-0175">Coiled coil</keyword>
<accession>A0A1A9UQC1</accession>
<feature type="domain" description="Ribosomal RNA methyltransferase FtsJ" evidence="10">
    <location>
        <begin position="24"/>
        <end position="199"/>
    </location>
</feature>
<evidence type="ECO:0000256" key="3">
    <source>
        <dbReference type="ARBA" id="ARBA00022552"/>
    </source>
</evidence>
<feature type="binding site" evidence="8">
    <location>
        <position position="58"/>
    </location>
    <ligand>
        <name>S-adenosyl-L-methionine</name>
        <dbReference type="ChEBI" id="CHEBI:59789"/>
    </ligand>
</feature>
<evidence type="ECO:0000259" key="11">
    <source>
        <dbReference type="Pfam" id="PF07780"/>
    </source>
</evidence>
<feature type="binding site" evidence="8">
    <location>
        <position position="92"/>
    </location>
    <ligand>
        <name>S-adenosyl-L-methionine</name>
        <dbReference type="ChEBI" id="CHEBI:59789"/>
    </ligand>
</feature>
<proteinExistence type="inferred from homology"/>
<feature type="region of interest" description="Disordered" evidence="9">
    <location>
        <begin position="763"/>
        <end position="808"/>
    </location>
</feature>
<comment type="catalytic activity">
    <reaction evidence="8">
        <text>a ribonucleotide in rRNA + S-adenosyl-L-methionine = a 2'-O-methylribonucleotide in rRNA + S-adenosyl-L-homocysteine + H(+)</text>
        <dbReference type="Rhea" id="RHEA:48628"/>
        <dbReference type="Rhea" id="RHEA-COMP:12164"/>
        <dbReference type="Rhea" id="RHEA-COMP:12165"/>
        <dbReference type="ChEBI" id="CHEBI:15378"/>
        <dbReference type="ChEBI" id="CHEBI:57856"/>
        <dbReference type="ChEBI" id="CHEBI:59789"/>
        <dbReference type="ChEBI" id="CHEBI:90675"/>
        <dbReference type="ChEBI" id="CHEBI:90676"/>
    </reaction>
</comment>
<dbReference type="InterPro" id="IPR012920">
    <property type="entry name" value="rRNA_MeTfrase_SPB1-like_C"/>
</dbReference>
<evidence type="ECO:0000256" key="9">
    <source>
        <dbReference type="SAM" id="MobiDB-lite"/>
    </source>
</evidence>
<evidence type="ECO:0000256" key="2">
    <source>
        <dbReference type="ARBA" id="ARBA00022517"/>
    </source>
</evidence>